<comment type="caution">
    <text evidence="2">The sequence shown here is derived from an EMBL/GenBank/DDBJ whole genome shotgun (WGS) entry which is preliminary data.</text>
</comment>
<dbReference type="EMBL" id="VZRA01000001">
    <property type="protein sequence ID" value="KAB0671255.1"/>
    <property type="molecule type" value="Genomic_DNA"/>
</dbReference>
<organism evidence="2 3">
    <name type="scientific">Oryzomonas sagensis</name>
    <dbReference type="NCBI Taxonomy" id="2603857"/>
    <lineage>
        <taxon>Bacteria</taxon>
        <taxon>Pseudomonadati</taxon>
        <taxon>Thermodesulfobacteriota</taxon>
        <taxon>Desulfuromonadia</taxon>
        <taxon>Geobacterales</taxon>
        <taxon>Geobacteraceae</taxon>
        <taxon>Oryzomonas</taxon>
    </lineage>
</organism>
<dbReference type="RefSeq" id="WP_151154724.1">
    <property type="nucleotide sequence ID" value="NZ_VZRA01000001.1"/>
</dbReference>
<gene>
    <name evidence="2" type="ORF">F6V30_01315</name>
</gene>
<evidence type="ECO:0000256" key="1">
    <source>
        <dbReference type="SAM" id="MobiDB-lite"/>
    </source>
</evidence>
<name>A0ABQ6TQH0_9BACT</name>
<evidence type="ECO:0000313" key="3">
    <source>
        <dbReference type="Proteomes" id="UP000798046"/>
    </source>
</evidence>
<keyword evidence="3" id="KW-1185">Reference proteome</keyword>
<protein>
    <submittedName>
        <fullName evidence="2">Uncharacterized protein</fullName>
    </submittedName>
</protein>
<sequence length="74" mass="7774">MANGSSVDKMGGGESCLEVTEEVQSGGESLPAYIPARIVVNENGEIVIPANSGFSLLSRVAPNPRLWCPGRQET</sequence>
<accession>A0ABQ6TQH0</accession>
<dbReference type="Proteomes" id="UP000798046">
    <property type="component" value="Unassembled WGS sequence"/>
</dbReference>
<reference evidence="2 3" key="1">
    <citation type="journal article" date="2020" name="Microorganisms">
        <title>Description of Three Novel Members in the Family Geobacteraceae, Oryzomonas japonicum gen. nov., sp. nov., Oryzomonas sagensis sp. nov., and Oryzomonas ruber sp. nov.</title>
        <authorList>
            <person name="Xu Z."/>
            <person name="Masuda Y."/>
            <person name="Hayakawa C."/>
            <person name="Ushijima N."/>
            <person name="Kawano K."/>
            <person name="Shiratori Y."/>
            <person name="Senoo K."/>
            <person name="Itoh H."/>
        </authorList>
    </citation>
    <scope>NUCLEOTIDE SEQUENCE [LARGE SCALE GENOMIC DNA]</scope>
    <source>
        <strain evidence="2 3">Red100</strain>
    </source>
</reference>
<feature type="region of interest" description="Disordered" evidence="1">
    <location>
        <begin position="1"/>
        <end position="23"/>
    </location>
</feature>
<evidence type="ECO:0000313" key="2">
    <source>
        <dbReference type="EMBL" id="KAB0671255.1"/>
    </source>
</evidence>
<proteinExistence type="predicted"/>